<keyword evidence="1" id="KW-0175">Coiled coil</keyword>
<dbReference type="EMBL" id="JACYWE010000001">
    <property type="protein sequence ID" value="MBD8505530.1"/>
    <property type="molecule type" value="Genomic_DNA"/>
</dbReference>
<feature type="coiled-coil region" evidence="1">
    <location>
        <begin position="342"/>
        <end position="369"/>
    </location>
</feature>
<evidence type="ECO:0000313" key="2">
    <source>
        <dbReference type="EMBL" id="MBD8505530.1"/>
    </source>
</evidence>
<comment type="caution">
    <text evidence="2">The sequence shown here is derived from an EMBL/GenBank/DDBJ whole genome shotgun (WGS) entry which is preliminary data.</text>
</comment>
<organism evidence="2 3">
    <name type="scientific">Lolliginicoccus lacisalsi</name>
    <dbReference type="NCBI Taxonomy" id="2742202"/>
    <lineage>
        <taxon>Bacteria</taxon>
        <taxon>Bacillati</taxon>
        <taxon>Actinomycetota</taxon>
        <taxon>Actinomycetes</taxon>
        <taxon>Mycobacteriales</taxon>
        <taxon>Hoyosellaceae</taxon>
        <taxon>Lolliginicoccus</taxon>
    </lineage>
</organism>
<keyword evidence="3" id="KW-1185">Reference proteome</keyword>
<evidence type="ECO:0008006" key="4">
    <source>
        <dbReference type="Google" id="ProtNLM"/>
    </source>
</evidence>
<evidence type="ECO:0000313" key="3">
    <source>
        <dbReference type="Proteomes" id="UP000642993"/>
    </source>
</evidence>
<accession>A0A927JAX0</accession>
<protein>
    <recommendedName>
        <fullName evidence="4">DUF3987 domain-containing protein</fullName>
    </recommendedName>
</protein>
<dbReference type="Proteomes" id="UP000642993">
    <property type="component" value="Unassembled WGS sequence"/>
</dbReference>
<proteinExistence type="predicted"/>
<sequence>MIHAVPSEPLAVAADILDDDPASIDPDTLEEMFWSSRPELERIRGFAHARMAAPWAVLGCILARAAASIEPHVMLPAIVGTTASTNLFLALVGPSGGGKGAAEGAARDAVQFLDPWGNPIDVDEFTIGSGEGIARTYRAPATDEDDTDEQGRTRALFTAPEVDTLAALGSRQGSTLLGELRKAWSGESLGFQNGQKHTRHVLPRHSYRLCLIVGVQPAKAGPIIGDADGGTPQRFVWLHVQDSRIPRRAPDAAIPGPLTVSLPRFSANDEHLVVPDEAREEITTHRHAVVTGKADANPLDGHALLTRLKVAAAFMVLAGRSVVSAEDWHLAAILMHVSRRTRADVERELSEKSRAANRARAHLEAERNEIVEDKRHEANLNRAVGGIRRYLARHGASPRHKVRTSLKKDVRDQFDDALWHLIDGGEVRRIDRGGTDEYALSD</sequence>
<dbReference type="AlphaFoldDB" id="A0A927JAX0"/>
<gene>
    <name evidence="2" type="ORF">HT102_03365</name>
</gene>
<name>A0A927JAX0_9ACTN</name>
<evidence type="ECO:0000256" key="1">
    <source>
        <dbReference type="SAM" id="Coils"/>
    </source>
</evidence>
<dbReference type="RefSeq" id="WP_192037954.1">
    <property type="nucleotide sequence ID" value="NZ_JACYWE010000001.1"/>
</dbReference>
<reference evidence="2" key="1">
    <citation type="submission" date="2020-09" db="EMBL/GenBank/DDBJ databases">
        <title>Hoyosella lacisalsi sp. nov., a halotolerant actinobacterium isolated from soil of Lake Gudzhirganskoe.</title>
        <authorList>
            <person name="Yang Q."/>
            <person name="Guo P.Y."/>
            <person name="Liu S.W."/>
            <person name="Li F.N."/>
            <person name="Sun C.H."/>
        </authorList>
    </citation>
    <scope>NUCLEOTIDE SEQUENCE</scope>
    <source>
        <strain evidence="2">G463</strain>
    </source>
</reference>